<comment type="subunit">
    <text evidence="4 15">Monomer.</text>
</comment>
<dbReference type="HAMAP" id="MF_02003">
    <property type="entry name" value="Ile_tRNA_synth_type2"/>
    <property type="match status" value="1"/>
</dbReference>
<evidence type="ECO:0000256" key="7">
    <source>
        <dbReference type="ARBA" id="ARBA00022723"/>
    </source>
</evidence>
<feature type="short sequence motif" description="'HIGH' region" evidence="15">
    <location>
        <begin position="52"/>
        <end position="62"/>
    </location>
</feature>
<gene>
    <name evidence="15" type="primary">ileS</name>
    <name evidence="18" type="ORF">COV04_03895</name>
</gene>
<evidence type="ECO:0000256" key="9">
    <source>
        <dbReference type="ARBA" id="ARBA00022833"/>
    </source>
</evidence>
<dbReference type="PRINTS" id="PR00984">
    <property type="entry name" value="TRNASYNTHILE"/>
</dbReference>
<dbReference type="Gene3D" id="1.10.730.10">
    <property type="entry name" value="Isoleucyl-tRNA Synthetase, Domain 1"/>
    <property type="match status" value="1"/>
</dbReference>
<dbReference type="CDD" id="cd00818">
    <property type="entry name" value="IleRS_core"/>
    <property type="match status" value="1"/>
</dbReference>
<dbReference type="InterPro" id="IPR033709">
    <property type="entry name" value="Anticodon_Ile_ABEc"/>
</dbReference>
<dbReference type="AlphaFoldDB" id="A0A2M8LDP0"/>
<evidence type="ECO:0000256" key="4">
    <source>
        <dbReference type="ARBA" id="ARBA00011245"/>
    </source>
</evidence>
<dbReference type="SUPFAM" id="SSF47323">
    <property type="entry name" value="Anticodon-binding domain of a subclass of class I aminoacyl-tRNA synthetases"/>
    <property type="match status" value="1"/>
</dbReference>
<feature type="short sequence motif" description="'KMSKS' region" evidence="15">
    <location>
        <begin position="602"/>
        <end position="606"/>
    </location>
</feature>
<dbReference type="NCBIfam" id="TIGR00392">
    <property type="entry name" value="ileS"/>
    <property type="match status" value="1"/>
</dbReference>
<sequence length="974" mass="110636">MSKAQEEKEEKPRGLPEQEQDILHFWEKEKIFQRSVSERPAGKPFVFYDGPPYATGVPHIGTLLAQTQKDVVPRYKTMRGYRVERRFGWDCHGLPIEVMVEKALGLNSRKDIEAIGIKKFNTTCREMVLKYVDVWQAIVTRIGRWVDFENDYKTMDLDFMESGIWVFKQLYDKGLVYEAYRSSLYCTRCETPLSKMETGGENYREVTDPSVYVAFRSREDDHTFFLAWTTTPWTLSANTALAVNAAATYVKARLTGKREPWARRTLILAKDRLAALGDEPYEVVEECLGSDLVGKRYEPVQPFITPEKDERAWTVLAQDFVSLEDGTGIVHVAPAFGEDDFGVHQRDAVPLILTIGDDGRYLPSVTPYAGRHVKEADQSIITDLTEDGHIFSAGTVTHSYPFCWRCKEPLIYKVQDSIFVAVEKLKKTMFDTLTKTHWVPEHIKEGRFMKGIETAPDWNISRKRYWGIPVPIWKCDSCDAEEVLGSLDDIEAKTGNRPIDLHRPAIDTVTWPCSCGGSMQRVPDVCDVWFDSGSMPYGQAHYPFEHKEQFEKTFPAEFIAEGLDQTRGWFYTLHVLAAALFEKPAFKNVIVNGLIMAEDGTKMSKSKGNMPDSNEVLARYGADALRLYLMDSPLTRGESVNFSEQEVGEVMRKTLLPLSNVYSFFALYAPTSGTIEPMASPTHILDRWILARLEAVKQEVTEGMEHYELWRAAKPLASFINDLSTWYVRRSRDRFKGSDEKDKSDALSTLFTVLLETTKIIAPFAPFIAEAIYQKLKPLLVSALDSVHLELWPEVKASVSKATLLTEMESARKIIELGHALRAQEKIKVRQPLGAMRVQGASIPETLREVVLEELNVKTVAEKLPATRQVVSLGDEKEVTVSFDLTLTPELEREGLRREFVRQINALRKKQGLTIHDRVAIIFATESETLRALFAKEKEVILKDTLADDLVEGEGRDTLRVNSENAQVTLKKSR</sequence>
<keyword evidence="11 15" id="KW-0648">Protein biosynthesis</keyword>
<evidence type="ECO:0000256" key="13">
    <source>
        <dbReference type="ARBA" id="ARBA00025217"/>
    </source>
</evidence>
<evidence type="ECO:0000256" key="15">
    <source>
        <dbReference type="HAMAP-Rule" id="MF_02003"/>
    </source>
</evidence>
<evidence type="ECO:0000256" key="12">
    <source>
        <dbReference type="ARBA" id="ARBA00023146"/>
    </source>
</evidence>
<dbReference type="Pfam" id="PF08264">
    <property type="entry name" value="Anticodon_1"/>
    <property type="match status" value="1"/>
</dbReference>
<evidence type="ECO:0000259" key="16">
    <source>
        <dbReference type="Pfam" id="PF00133"/>
    </source>
</evidence>
<comment type="subcellular location">
    <subcellularLocation>
        <location evidence="2 15">Cytoplasm</location>
    </subcellularLocation>
</comment>
<evidence type="ECO:0000256" key="2">
    <source>
        <dbReference type="ARBA" id="ARBA00004496"/>
    </source>
</evidence>
<dbReference type="EMBL" id="PFET01000013">
    <property type="protein sequence ID" value="PJE75545.1"/>
    <property type="molecule type" value="Genomic_DNA"/>
</dbReference>
<comment type="similarity">
    <text evidence="3 15">Belongs to the class-I aminoacyl-tRNA synthetase family. IleS type 2 subfamily.</text>
</comment>
<dbReference type="FunFam" id="3.40.50.620:FF:000063">
    <property type="entry name" value="Isoleucine--tRNA ligase"/>
    <property type="match status" value="1"/>
</dbReference>
<dbReference type="GO" id="GO:0000049">
    <property type="term" value="F:tRNA binding"/>
    <property type="evidence" value="ECO:0007669"/>
    <property type="project" value="InterPro"/>
</dbReference>
<dbReference type="InterPro" id="IPR009008">
    <property type="entry name" value="Val/Leu/Ile-tRNA-synth_edit"/>
</dbReference>
<keyword evidence="8 15" id="KW-0547">Nucleotide-binding</keyword>
<evidence type="ECO:0000256" key="14">
    <source>
        <dbReference type="ARBA" id="ARBA00048359"/>
    </source>
</evidence>
<dbReference type="GO" id="GO:0006428">
    <property type="term" value="P:isoleucyl-tRNA aminoacylation"/>
    <property type="evidence" value="ECO:0007669"/>
    <property type="project" value="UniProtKB-UniRule"/>
</dbReference>
<keyword evidence="10 15" id="KW-0067">ATP-binding</keyword>
<dbReference type="InterPro" id="IPR002301">
    <property type="entry name" value="Ile-tRNA-ligase"/>
</dbReference>
<dbReference type="InterPro" id="IPR002300">
    <property type="entry name" value="aa-tRNA-synth_Ia"/>
</dbReference>
<keyword evidence="12 15" id="KW-0030">Aminoacyl-tRNA synthetase</keyword>
<proteinExistence type="inferred from homology"/>
<dbReference type="Pfam" id="PF00133">
    <property type="entry name" value="tRNA-synt_1"/>
    <property type="match status" value="1"/>
</dbReference>
<dbReference type="PANTHER" id="PTHR42780:SF1">
    <property type="entry name" value="ISOLEUCINE--TRNA LIGASE, CYTOPLASMIC"/>
    <property type="match status" value="1"/>
</dbReference>
<feature type="domain" description="Methionyl/Valyl/Leucyl/Isoleucyl-tRNA synthetase anticodon-binding" evidence="17">
    <location>
        <begin position="686"/>
        <end position="833"/>
    </location>
</feature>
<evidence type="ECO:0000259" key="17">
    <source>
        <dbReference type="Pfam" id="PF08264"/>
    </source>
</evidence>
<dbReference type="CDD" id="cd07961">
    <property type="entry name" value="Anticodon_Ia_Ile_ABEc"/>
    <property type="match status" value="1"/>
</dbReference>
<dbReference type="PANTHER" id="PTHR42780">
    <property type="entry name" value="SOLEUCYL-TRNA SYNTHETASE"/>
    <property type="match status" value="1"/>
</dbReference>
<dbReference type="GO" id="GO:0005524">
    <property type="term" value="F:ATP binding"/>
    <property type="evidence" value="ECO:0007669"/>
    <property type="project" value="UniProtKB-UniRule"/>
</dbReference>
<dbReference type="InterPro" id="IPR013155">
    <property type="entry name" value="M/V/L/I-tRNA-synth_anticd-bd"/>
</dbReference>
<dbReference type="PROSITE" id="PS00178">
    <property type="entry name" value="AA_TRNA_LIGASE_I"/>
    <property type="match status" value="1"/>
</dbReference>
<dbReference type="EC" id="6.1.1.5" evidence="15"/>
<dbReference type="GO" id="GO:0005737">
    <property type="term" value="C:cytoplasm"/>
    <property type="evidence" value="ECO:0007669"/>
    <property type="project" value="UniProtKB-SubCell"/>
</dbReference>
<comment type="function">
    <text evidence="13 15">Catalyzes the attachment of isoleucine to tRNA(Ile). As IleRS can inadvertently accommodate and process structurally similar amino acids such as valine, to avoid such errors it has two additional distinct tRNA(Ile)-dependent editing activities. One activity is designated as 'pretransfer' editing and involves the hydrolysis of activated Val-AMP. The other activity is designated 'posttransfer' editing and involves deacylation of mischarged Val-tRNA(Ile).</text>
</comment>
<dbReference type="InterPro" id="IPR001412">
    <property type="entry name" value="aa-tRNA-synth_I_CS"/>
</dbReference>
<protein>
    <recommendedName>
        <fullName evidence="15">Isoleucine--tRNA ligase</fullName>
        <ecNumber evidence="15">6.1.1.5</ecNumber>
    </recommendedName>
    <alternativeName>
        <fullName evidence="15">Isoleucyl-tRNA synthetase</fullName>
        <shortName evidence="15">IleRS</shortName>
    </alternativeName>
</protein>
<dbReference type="InterPro" id="IPR023586">
    <property type="entry name" value="Ile-tRNA-ligase_type2"/>
</dbReference>
<dbReference type="InterPro" id="IPR014729">
    <property type="entry name" value="Rossmann-like_a/b/a_fold"/>
</dbReference>
<dbReference type="GO" id="GO:0008270">
    <property type="term" value="F:zinc ion binding"/>
    <property type="evidence" value="ECO:0007669"/>
    <property type="project" value="UniProtKB-UniRule"/>
</dbReference>
<evidence type="ECO:0000256" key="1">
    <source>
        <dbReference type="ARBA" id="ARBA00001947"/>
    </source>
</evidence>
<keyword evidence="9 15" id="KW-0862">Zinc</keyword>
<evidence type="ECO:0000256" key="3">
    <source>
        <dbReference type="ARBA" id="ARBA00007078"/>
    </source>
</evidence>
<name>A0A2M8LDP0_9BACT</name>
<evidence type="ECO:0000313" key="19">
    <source>
        <dbReference type="Proteomes" id="UP000231152"/>
    </source>
</evidence>
<reference evidence="18 19" key="1">
    <citation type="submission" date="2017-09" db="EMBL/GenBank/DDBJ databases">
        <title>Depth-based differentiation of microbial function through sediment-hosted aquifers and enrichment of novel symbionts in the deep terrestrial subsurface.</title>
        <authorList>
            <person name="Probst A.J."/>
            <person name="Ladd B."/>
            <person name="Jarett J.K."/>
            <person name="Geller-Mcgrath D.E."/>
            <person name="Sieber C.M."/>
            <person name="Emerson J.B."/>
            <person name="Anantharaman K."/>
            <person name="Thomas B.C."/>
            <person name="Malmstrom R."/>
            <person name="Stieglmeier M."/>
            <person name="Klingl A."/>
            <person name="Woyke T."/>
            <person name="Ryan C.M."/>
            <person name="Banfield J.F."/>
        </authorList>
    </citation>
    <scope>NUCLEOTIDE SEQUENCE [LARGE SCALE GENOMIC DNA]</scope>
    <source>
        <strain evidence="18">CG10_big_fil_rev_8_21_14_0_10_48_11</strain>
    </source>
</reference>
<dbReference type="Gene3D" id="3.40.50.620">
    <property type="entry name" value="HUPs"/>
    <property type="match status" value="2"/>
</dbReference>
<dbReference type="SUPFAM" id="SSF50677">
    <property type="entry name" value="ValRS/IleRS/LeuRS editing domain"/>
    <property type="match status" value="1"/>
</dbReference>
<evidence type="ECO:0000256" key="11">
    <source>
        <dbReference type="ARBA" id="ARBA00022917"/>
    </source>
</evidence>
<evidence type="ECO:0000256" key="10">
    <source>
        <dbReference type="ARBA" id="ARBA00022840"/>
    </source>
</evidence>
<comment type="cofactor">
    <cofactor evidence="1 15">
        <name>Zn(2+)</name>
        <dbReference type="ChEBI" id="CHEBI:29105"/>
    </cofactor>
</comment>
<organism evidence="18 19">
    <name type="scientific">Candidatus Uhrbacteria bacterium CG10_big_fil_rev_8_21_14_0_10_48_11</name>
    <dbReference type="NCBI Taxonomy" id="1975037"/>
    <lineage>
        <taxon>Bacteria</taxon>
        <taxon>Candidatus Uhriibacteriota</taxon>
    </lineage>
</organism>
<comment type="caution">
    <text evidence="18">The sequence shown here is derived from an EMBL/GenBank/DDBJ whole genome shotgun (WGS) entry which is preliminary data.</text>
</comment>
<keyword evidence="6 15" id="KW-0436">Ligase</keyword>
<evidence type="ECO:0000256" key="5">
    <source>
        <dbReference type="ARBA" id="ARBA00022490"/>
    </source>
</evidence>
<accession>A0A2M8LDP0</accession>
<comment type="catalytic activity">
    <reaction evidence="14 15">
        <text>tRNA(Ile) + L-isoleucine + ATP = L-isoleucyl-tRNA(Ile) + AMP + diphosphate</text>
        <dbReference type="Rhea" id="RHEA:11060"/>
        <dbReference type="Rhea" id="RHEA-COMP:9666"/>
        <dbReference type="Rhea" id="RHEA-COMP:9695"/>
        <dbReference type="ChEBI" id="CHEBI:30616"/>
        <dbReference type="ChEBI" id="CHEBI:33019"/>
        <dbReference type="ChEBI" id="CHEBI:58045"/>
        <dbReference type="ChEBI" id="CHEBI:78442"/>
        <dbReference type="ChEBI" id="CHEBI:78528"/>
        <dbReference type="ChEBI" id="CHEBI:456215"/>
        <dbReference type="EC" id="6.1.1.5"/>
    </reaction>
</comment>
<dbReference type="Proteomes" id="UP000231152">
    <property type="component" value="Unassembled WGS sequence"/>
</dbReference>
<dbReference type="GO" id="GO:0004822">
    <property type="term" value="F:isoleucine-tRNA ligase activity"/>
    <property type="evidence" value="ECO:0007669"/>
    <property type="project" value="UniProtKB-UniRule"/>
</dbReference>
<comment type="domain">
    <text evidence="15">IleRS has two distinct active sites: one for aminoacylation and one for editing. The misactivated valine is translocated from the active site to the editing site, which sterically excludes the correctly activated isoleucine. The single editing site contains two valyl binding pockets, one specific for each substrate (Val-AMP or Val-tRNA(Ile)).</text>
</comment>
<feature type="binding site" evidence="15">
    <location>
        <position position="605"/>
    </location>
    <ligand>
        <name>ATP</name>
        <dbReference type="ChEBI" id="CHEBI:30616"/>
    </ligand>
</feature>
<evidence type="ECO:0000256" key="8">
    <source>
        <dbReference type="ARBA" id="ARBA00022741"/>
    </source>
</evidence>
<dbReference type="SUPFAM" id="SSF52374">
    <property type="entry name" value="Nucleotidylyl transferase"/>
    <property type="match status" value="1"/>
</dbReference>
<dbReference type="Pfam" id="PF19302">
    <property type="entry name" value="DUF5915"/>
    <property type="match status" value="1"/>
</dbReference>
<evidence type="ECO:0000256" key="6">
    <source>
        <dbReference type="ARBA" id="ARBA00022598"/>
    </source>
</evidence>
<feature type="domain" description="Aminoacyl-tRNA synthetase class Ia" evidence="16">
    <location>
        <begin position="22"/>
        <end position="639"/>
    </location>
</feature>
<keyword evidence="5 15" id="KW-0963">Cytoplasm</keyword>
<evidence type="ECO:0000313" key="18">
    <source>
        <dbReference type="EMBL" id="PJE75545.1"/>
    </source>
</evidence>
<dbReference type="InterPro" id="IPR009080">
    <property type="entry name" value="tRNAsynth_Ia_anticodon-bd"/>
</dbReference>
<keyword evidence="7 15" id="KW-0479">Metal-binding</keyword>
<dbReference type="FunFam" id="3.40.50.620:FF:000075">
    <property type="entry name" value="Isoleucine--tRNA ligase"/>
    <property type="match status" value="1"/>
</dbReference>
<dbReference type="GO" id="GO:0002161">
    <property type="term" value="F:aminoacyl-tRNA deacylase activity"/>
    <property type="evidence" value="ECO:0007669"/>
    <property type="project" value="InterPro"/>
</dbReference>